<evidence type="ECO:0000313" key="8">
    <source>
        <dbReference type="Proteomes" id="UP000245870"/>
    </source>
</evidence>
<dbReference type="PANTHER" id="PTHR33308">
    <property type="entry name" value="PEPTIDOGLYCAN HYDROLASE FLGJ"/>
    <property type="match status" value="1"/>
</dbReference>
<dbReference type="AlphaFoldDB" id="A0A2U0U6V4"/>
<evidence type="ECO:0000259" key="6">
    <source>
        <dbReference type="PROSITE" id="PS51782"/>
    </source>
</evidence>
<keyword evidence="1" id="KW-0929">Antimicrobial</keyword>
<keyword evidence="5" id="KW-0732">Signal</keyword>
<dbReference type="Gene3D" id="3.10.350.10">
    <property type="entry name" value="LysM domain"/>
    <property type="match status" value="1"/>
</dbReference>
<dbReference type="SUPFAM" id="SSF54106">
    <property type="entry name" value="LysM domain"/>
    <property type="match status" value="1"/>
</dbReference>
<keyword evidence="2" id="KW-0081">Bacteriolytic enzyme</keyword>
<dbReference type="RefSeq" id="WP_116616736.1">
    <property type="nucleotide sequence ID" value="NZ_QENY01000013.1"/>
</dbReference>
<protein>
    <recommendedName>
        <fullName evidence="4">Peptidoglycan hydrolase</fullName>
    </recommendedName>
</protein>
<gene>
    <name evidence="7" type="ORF">C7379_11314</name>
</gene>
<dbReference type="GO" id="GO:0031640">
    <property type="term" value="P:killing of cells of another organism"/>
    <property type="evidence" value="ECO:0007669"/>
    <property type="project" value="UniProtKB-KW"/>
</dbReference>
<dbReference type="GO" id="GO:0004040">
    <property type="term" value="F:amidase activity"/>
    <property type="evidence" value="ECO:0007669"/>
    <property type="project" value="InterPro"/>
</dbReference>
<feature type="signal peptide" evidence="5">
    <location>
        <begin position="1"/>
        <end position="22"/>
    </location>
</feature>
<evidence type="ECO:0000256" key="5">
    <source>
        <dbReference type="SAM" id="SignalP"/>
    </source>
</evidence>
<feature type="domain" description="LysM" evidence="6">
    <location>
        <begin position="263"/>
        <end position="307"/>
    </location>
</feature>
<dbReference type="Proteomes" id="UP000245870">
    <property type="component" value="Unassembled WGS sequence"/>
</dbReference>
<dbReference type="Pfam" id="PF01476">
    <property type="entry name" value="LysM"/>
    <property type="match status" value="1"/>
</dbReference>
<name>A0A2U0U6V4_9BACT</name>
<keyword evidence="3 7" id="KW-0378">Hydrolase</keyword>
<comment type="caution">
    <text evidence="7">The sequence shown here is derived from an EMBL/GenBank/DDBJ whole genome shotgun (WGS) entry which is preliminary data.</text>
</comment>
<keyword evidence="8" id="KW-1185">Reference proteome</keyword>
<evidence type="ECO:0000256" key="3">
    <source>
        <dbReference type="ARBA" id="ARBA00022801"/>
    </source>
</evidence>
<sequence length="308" mass="36073">MYRLKLFLCCLFCICATLYGQAQTKWNNQYQIYFDQYKDMAIEQMLRHRIPASITLAQGVFESAAGTSLLATRGNNHFGIKCHGWTGRSMTYDDDEIGECFRVYDNPKQSYEDHSAFLTRSKRYARLFSLDLTDYKGWAHGLKACGYATNPRYAYKLIEIIELYKLYLYDNATTYDHFMAERSGVAQPVDQSHRLHPIRIFNKNYYMMAREGDTFKAIGKEIELSGRKIAKYNERNYHDVLQAGEIVYLKKKRKHAPKAFKNKPHTVQPGESMYSIAQHYGIRLKSLYKMNKLPPDYQIEVGRQLRVY</sequence>
<dbReference type="PANTHER" id="PTHR33308:SF9">
    <property type="entry name" value="PEPTIDOGLYCAN HYDROLASE FLGJ"/>
    <property type="match status" value="1"/>
</dbReference>
<dbReference type="InterPro" id="IPR036779">
    <property type="entry name" value="LysM_dom_sf"/>
</dbReference>
<feature type="chain" id="PRO_5015524990" description="Peptidoglycan hydrolase" evidence="5">
    <location>
        <begin position="23"/>
        <end position="308"/>
    </location>
</feature>
<accession>A0A2U0U6V4</accession>
<dbReference type="Pfam" id="PF01832">
    <property type="entry name" value="Glucosaminidase"/>
    <property type="match status" value="1"/>
</dbReference>
<evidence type="ECO:0000256" key="4">
    <source>
        <dbReference type="ARBA" id="ARBA00032108"/>
    </source>
</evidence>
<dbReference type="InterPro" id="IPR051056">
    <property type="entry name" value="Glycosyl_Hydrolase_73"/>
</dbReference>
<dbReference type="InterPro" id="IPR018392">
    <property type="entry name" value="LysM"/>
</dbReference>
<dbReference type="InterPro" id="IPR002901">
    <property type="entry name" value="MGlyc_endo_b_GlcNAc-like_dom"/>
</dbReference>
<dbReference type="CDD" id="cd00118">
    <property type="entry name" value="LysM"/>
    <property type="match status" value="1"/>
</dbReference>
<dbReference type="SMART" id="SM00047">
    <property type="entry name" value="LYZ2"/>
    <property type="match status" value="1"/>
</dbReference>
<dbReference type="EMBL" id="QENY01000013">
    <property type="protein sequence ID" value="PVX53352.1"/>
    <property type="molecule type" value="Genomic_DNA"/>
</dbReference>
<evidence type="ECO:0000256" key="1">
    <source>
        <dbReference type="ARBA" id="ARBA00022529"/>
    </source>
</evidence>
<evidence type="ECO:0000256" key="2">
    <source>
        <dbReference type="ARBA" id="ARBA00022638"/>
    </source>
</evidence>
<proteinExistence type="predicted"/>
<reference evidence="7 8" key="1">
    <citation type="submission" date="2018-05" db="EMBL/GenBank/DDBJ databases">
        <title>Genomic Encyclopedia of Type Strains, Phase IV (KMG-IV): sequencing the most valuable type-strain genomes for metagenomic binning, comparative biology and taxonomic classification.</title>
        <authorList>
            <person name="Goeker M."/>
        </authorList>
    </citation>
    <scope>NUCLEOTIDE SEQUENCE [LARGE SCALE GENOMIC DNA]</scope>
    <source>
        <strain evidence="7 8">DSM 100333</strain>
    </source>
</reference>
<dbReference type="OrthoDB" id="977752at2"/>
<dbReference type="Gene3D" id="1.10.530.10">
    <property type="match status" value="1"/>
</dbReference>
<evidence type="ECO:0000313" key="7">
    <source>
        <dbReference type="EMBL" id="PVX53352.1"/>
    </source>
</evidence>
<dbReference type="SMART" id="SM00257">
    <property type="entry name" value="LysM"/>
    <property type="match status" value="2"/>
</dbReference>
<dbReference type="GO" id="GO:0042742">
    <property type="term" value="P:defense response to bacterium"/>
    <property type="evidence" value="ECO:0007669"/>
    <property type="project" value="UniProtKB-KW"/>
</dbReference>
<organism evidence="7 8">
    <name type="scientific">Hallella colorans</name>
    <dbReference type="NCBI Taxonomy" id="1703337"/>
    <lineage>
        <taxon>Bacteria</taxon>
        <taxon>Pseudomonadati</taxon>
        <taxon>Bacteroidota</taxon>
        <taxon>Bacteroidia</taxon>
        <taxon>Bacteroidales</taxon>
        <taxon>Prevotellaceae</taxon>
        <taxon>Hallella</taxon>
    </lineage>
</organism>
<dbReference type="PROSITE" id="PS51782">
    <property type="entry name" value="LYSM"/>
    <property type="match status" value="1"/>
</dbReference>